<feature type="transmembrane region" description="Helical" evidence="1">
    <location>
        <begin position="235"/>
        <end position="256"/>
    </location>
</feature>
<dbReference type="WBParaSite" id="TREG1_26360.1">
    <property type="protein sequence ID" value="TREG1_26360.1"/>
    <property type="gene ID" value="TREG1_26360"/>
</dbReference>
<dbReference type="Proteomes" id="UP000050795">
    <property type="component" value="Unassembled WGS sequence"/>
</dbReference>
<proteinExistence type="predicted"/>
<keyword evidence="1" id="KW-0812">Transmembrane</keyword>
<evidence type="ECO:0000313" key="3">
    <source>
        <dbReference type="WBParaSite" id="TREG1_26360.1"/>
    </source>
</evidence>
<keyword evidence="1" id="KW-1133">Transmembrane helix</keyword>
<organism evidence="2 3">
    <name type="scientific">Trichobilharzia regenti</name>
    <name type="common">Nasal bird schistosome</name>
    <dbReference type="NCBI Taxonomy" id="157069"/>
    <lineage>
        <taxon>Eukaryota</taxon>
        <taxon>Metazoa</taxon>
        <taxon>Spiralia</taxon>
        <taxon>Lophotrochozoa</taxon>
        <taxon>Platyhelminthes</taxon>
        <taxon>Trematoda</taxon>
        <taxon>Digenea</taxon>
        <taxon>Strigeidida</taxon>
        <taxon>Schistosomatoidea</taxon>
        <taxon>Schistosomatidae</taxon>
        <taxon>Trichobilharzia</taxon>
    </lineage>
</organism>
<feature type="transmembrane region" description="Helical" evidence="1">
    <location>
        <begin position="196"/>
        <end position="214"/>
    </location>
</feature>
<reference evidence="2" key="1">
    <citation type="submission" date="2022-06" db="EMBL/GenBank/DDBJ databases">
        <authorList>
            <person name="Berger JAMES D."/>
            <person name="Berger JAMES D."/>
        </authorList>
    </citation>
    <scope>NUCLEOTIDE SEQUENCE [LARGE SCALE GENOMIC DNA]</scope>
</reference>
<accession>A0AA85JF22</accession>
<feature type="transmembrane region" description="Helical" evidence="1">
    <location>
        <begin position="109"/>
        <end position="129"/>
    </location>
</feature>
<feature type="transmembrane region" description="Helical" evidence="1">
    <location>
        <begin position="141"/>
        <end position="161"/>
    </location>
</feature>
<sequence>MRDNCGNDHSITPDTTKVISDGLYYRDLFSLMSVIRRSITKSRITFILNVFAIVVLQLGIAFGLTCLFTQVIEAAFLIKTYPIFVWVISGIQFVLEIVWALVRPVSRVFPWNLLYLLLMTLLSSIIMGYESEPYKEDIPFIAFTFMWTVLQVIVVFSVFVLNDFTESLLSRIINIVFAVVILAGQIAYFLRNRTTITLLIAGAIGFPFTCFQLIKEVKRVFGGSKSFYPEDNIVLPARNIYAYCWSLFLTIIWVYAFNGQREIPGQ</sequence>
<feature type="transmembrane region" description="Helical" evidence="1">
    <location>
        <begin position="46"/>
        <end position="71"/>
    </location>
</feature>
<keyword evidence="1" id="KW-0472">Membrane</keyword>
<feature type="transmembrane region" description="Helical" evidence="1">
    <location>
        <begin position="168"/>
        <end position="190"/>
    </location>
</feature>
<evidence type="ECO:0000313" key="2">
    <source>
        <dbReference type="Proteomes" id="UP000050795"/>
    </source>
</evidence>
<feature type="transmembrane region" description="Helical" evidence="1">
    <location>
        <begin position="83"/>
        <end position="102"/>
    </location>
</feature>
<protein>
    <submittedName>
        <fullName evidence="3">Uncharacterized protein</fullName>
    </submittedName>
</protein>
<evidence type="ECO:0000256" key="1">
    <source>
        <dbReference type="SAM" id="Phobius"/>
    </source>
</evidence>
<keyword evidence="2" id="KW-1185">Reference proteome</keyword>
<reference evidence="3" key="2">
    <citation type="submission" date="2023-11" db="UniProtKB">
        <authorList>
            <consortium name="WormBaseParasite"/>
        </authorList>
    </citation>
    <scope>IDENTIFICATION</scope>
</reference>
<dbReference type="AlphaFoldDB" id="A0AA85JF22"/>
<name>A0AA85JF22_TRIRE</name>